<protein>
    <submittedName>
        <fullName evidence="3">Universal stress protein</fullName>
    </submittedName>
</protein>
<dbReference type="Proteomes" id="UP000463138">
    <property type="component" value="Unassembled WGS sequence"/>
</dbReference>
<feature type="domain" description="UspA" evidence="2">
    <location>
        <begin position="10"/>
        <end position="163"/>
    </location>
</feature>
<dbReference type="InterPro" id="IPR006015">
    <property type="entry name" value="Universal_stress_UspA"/>
</dbReference>
<dbReference type="Gene3D" id="3.40.50.12370">
    <property type="match status" value="1"/>
</dbReference>
<keyword evidence="4" id="KW-1185">Reference proteome</keyword>
<evidence type="ECO:0000313" key="3">
    <source>
        <dbReference type="EMBL" id="KAA0694796.1"/>
    </source>
</evidence>
<evidence type="ECO:0000313" key="4">
    <source>
        <dbReference type="Proteomes" id="UP000463138"/>
    </source>
</evidence>
<accession>A0A7V7GTV0</accession>
<gene>
    <name evidence="3" type="ORF">DT594_07895</name>
</gene>
<dbReference type="EMBL" id="QOVF01000002">
    <property type="protein sequence ID" value="KAA0694796.1"/>
    <property type="molecule type" value="Genomic_DNA"/>
</dbReference>
<organism evidence="3 4">
    <name type="scientific">Halopseudomonas laoshanensis</name>
    <dbReference type="NCBI Taxonomy" id="2268758"/>
    <lineage>
        <taxon>Bacteria</taxon>
        <taxon>Pseudomonadati</taxon>
        <taxon>Pseudomonadota</taxon>
        <taxon>Gammaproteobacteria</taxon>
        <taxon>Pseudomonadales</taxon>
        <taxon>Pseudomonadaceae</taxon>
        <taxon>Halopseudomonas</taxon>
    </lineage>
</organism>
<feature type="domain" description="UspA" evidence="2">
    <location>
        <begin position="211"/>
        <end position="291"/>
    </location>
</feature>
<dbReference type="PANTHER" id="PTHR46268">
    <property type="entry name" value="STRESS RESPONSE PROTEIN NHAX"/>
    <property type="match status" value="1"/>
</dbReference>
<sequence>MDKEKNVTTNTVMACVDGSQSSPAVCDYAAWASLRLNASLTFLHVLDHSRYPVESNLSGNIGLGSREHLLAELAELDEKRGKLMREQGRHMLEAAVERARTAGVAAATGRQRHGDLVETLAELQGEIRLLVIGREGEEGDSVGGHVGSHLESVVRTLHKPTLVTAGVFRQPRSVMLAFDNGPSTRKGIDMMAASPLFQGLPIHLLMVGADTQEASESVNAAKQMLENSGHQVQACIRTGNVEKVLLGYQEEHDIDMIVMGAYGHSRVRQFFVGSTTTKILTQSRRPLLLLR</sequence>
<reference evidence="3 4" key="1">
    <citation type="submission" date="2018-07" db="EMBL/GenBank/DDBJ databases">
        <title>Pseudomonas laoshanensis sp. nov., isolated from soil.</title>
        <authorList>
            <person name="Sun J."/>
            <person name="Yu L."/>
            <person name="Wang M."/>
            <person name="Zhang C."/>
        </authorList>
    </citation>
    <scope>NUCLEOTIDE SEQUENCE [LARGE SCALE GENOMIC DNA]</scope>
    <source>
        <strain evidence="3 4">Y22</strain>
    </source>
</reference>
<dbReference type="OrthoDB" id="9804721at2"/>
<dbReference type="SUPFAM" id="SSF52402">
    <property type="entry name" value="Adenine nucleotide alpha hydrolases-like"/>
    <property type="match status" value="2"/>
</dbReference>
<evidence type="ECO:0000259" key="2">
    <source>
        <dbReference type="Pfam" id="PF00582"/>
    </source>
</evidence>
<dbReference type="CDD" id="cd00293">
    <property type="entry name" value="USP-like"/>
    <property type="match status" value="2"/>
</dbReference>
<evidence type="ECO:0000256" key="1">
    <source>
        <dbReference type="ARBA" id="ARBA00008791"/>
    </source>
</evidence>
<dbReference type="PANTHER" id="PTHR46268:SF6">
    <property type="entry name" value="UNIVERSAL STRESS PROTEIN UP12"/>
    <property type="match status" value="1"/>
</dbReference>
<proteinExistence type="inferred from homology"/>
<comment type="similarity">
    <text evidence="1">Belongs to the universal stress protein A family.</text>
</comment>
<dbReference type="PRINTS" id="PR01438">
    <property type="entry name" value="UNVRSLSTRESS"/>
</dbReference>
<name>A0A7V7GTV0_9GAMM</name>
<comment type="caution">
    <text evidence="3">The sequence shown here is derived from an EMBL/GenBank/DDBJ whole genome shotgun (WGS) entry which is preliminary data.</text>
</comment>
<dbReference type="Pfam" id="PF00582">
    <property type="entry name" value="Usp"/>
    <property type="match status" value="2"/>
</dbReference>
<dbReference type="AlphaFoldDB" id="A0A7V7GTV0"/>
<dbReference type="InterPro" id="IPR006016">
    <property type="entry name" value="UspA"/>
</dbReference>